<dbReference type="PROSITE" id="PS50893">
    <property type="entry name" value="ABC_TRANSPORTER_2"/>
    <property type="match status" value="2"/>
</dbReference>
<keyword evidence="3" id="KW-0175">Coiled coil</keyword>
<comment type="caution">
    <text evidence="5">The sequence shown here is derived from an EMBL/GenBank/DDBJ whole genome shotgun (WGS) entry which is preliminary data.</text>
</comment>
<dbReference type="PANTHER" id="PTHR42855">
    <property type="entry name" value="ABC TRANSPORTER ATP-BINDING SUBUNIT"/>
    <property type="match status" value="1"/>
</dbReference>
<dbReference type="Gene3D" id="3.40.50.300">
    <property type="entry name" value="P-loop containing nucleotide triphosphate hydrolases"/>
    <property type="match status" value="2"/>
</dbReference>
<evidence type="ECO:0000256" key="3">
    <source>
        <dbReference type="SAM" id="Coils"/>
    </source>
</evidence>
<evidence type="ECO:0000256" key="2">
    <source>
        <dbReference type="ARBA" id="ARBA00022840"/>
    </source>
</evidence>
<protein>
    <submittedName>
        <fullName evidence="5">ABC-F type ribosomal protection protein</fullName>
    </submittedName>
</protein>
<name>A0ABX1ZNE8_9BACL</name>
<dbReference type="InterPro" id="IPR003593">
    <property type="entry name" value="AAA+_ATPase"/>
</dbReference>
<dbReference type="PROSITE" id="PS00211">
    <property type="entry name" value="ABC_TRANSPORTER_1"/>
    <property type="match status" value="2"/>
</dbReference>
<dbReference type="InterPro" id="IPR017871">
    <property type="entry name" value="ABC_transporter-like_CS"/>
</dbReference>
<dbReference type="SUPFAM" id="SSF52540">
    <property type="entry name" value="P-loop containing nucleoside triphosphate hydrolases"/>
    <property type="match status" value="2"/>
</dbReference>
<accession>A0ABX1ZNE8</accession>
<dbReference type="PANTHER" id="PTHR42855:SF2">
    <property type="entry name" value="DRUG RESISTANCE ABC TRANSPORTER,ATP-BINDING PROTEIN"/>
    <property type="match status" value="1"/>
</dbReference>
<dbReference type="EMBL" id="WHNZ01000039">
    <property type="protein sequence ID" value="NOV01592.1"/>
    <property type="molecule type" value="Genomic_DNA"/>
</dbReference>
<dbReference type="InterPro" id="IPR032781">
    <property type="entry name" value="ABC_tran_Xtn"/>
</dbReference>
<dbReference type="CDD" id="cd03221">
    <property type="entry name" value="ABCF_EF-3"/>
    <property type="match status" value="2"/>
</dbReference>
<dbReference type="Pfam" id="PF00005">
    <property type="entry name" value="ABC_tran"/>
    <property type="match status" value="2"/>
</dbReference>
<dbReference type="Pfam" id="PF12848">
    <property type="entry name" value="ABC_tran_Xtn"/>
    <property type="match status" value="1"/>
</dbReference>
<reference evidence="5 6" key="1">
    <citation type="submission" date="2019-10" db="EMBL/GenBank/DDBJ databases">
        <title>Description of Paenibacillus pedi sp. nov.</title>
        <authorList>
            <person name="Carlier A."/>
            <person name="Qi S."/>
        </authorList>
    </citation>
    <scope>NUCLEOTIDE SEQUENCE [LARGE SCALE GENOMIC DNA]</scope>
    <source>
        <strain evidence="5 6">LMG 31457</strain>
    </source>
</reference>
<dbReference type="NCBIfam" id="NF000355">
    <property type="entry name" value="ribo_prot_ABC_F"/>
    <property type="match status" value="1"/>
</dbReference>
<dbReference type="InterPro" id="IPR051309">
    <property type="entry name" value="ABCF_ATPase"/>
</dbReference>
<feature type="domain" description="ABC transporter" evidence="4">
    <location>
        <begin position="4"/>
        <end position="260"/>
    </location>
</feature>
<dbReference type="SMART" id="SM00382">
    <property type="entry name" value="AAA"/>
    <property type="match status" value="2"/>
</dbReference>
<proteinExistence type="predicted"/>
<keyword evidence="6" id="KW-1185">Reference proteome</keyword>
<feature type="coiled-coil region" evidence="3">
    <location>
        <begin position="633"/>
        <end position="660"/>
    </location>
</feature>
<dbReference type="Proteomes" id="UP000618579">
    <property type="component" value="Unassembled WGS sequence"/>
</dbReference>
<sequence>MLIINGQNIKKYHGAQLVLADVTFEIHHGERIGLVGRNGSGKSTLLRLISKMEKPDEGQLTVRKDTRLGYLAQIPTEWENGTVYDVLAASLAELLECRAAMTELEQRMSESAAAGQLDQLLERYAQLQERFEREGGYELDARIDQVASGLGIAREMYGRSFDSLSGGEKTKIALASQLIGKPDLLLLDEPTNHLDLVGVEWLEEYLTQYEGACFIVSHDRYFLDRVVTKIVELEDGESSTYLTSYSGYMKEKEVRLLQQFTDYQEQQKVIKKMKETIKQLTEWGRIGGNEKFFRRAASMQKALDRMEKLKRPALDPKAAEFGLRVDDRSGKRVIAFEDVSKRYGNKVLLQQANGLLEYGEKVMLLGHNGSGKTTLLKMMLGEVLPDRGELEIGARVDIGYLAQQEYPEDRKKSVLAYFCEEARMEEGEARGRLAAYLFYGADVFKPVSSLSGGEWTRLRLALLVLRKPNLLILDEPTNHMDIASREALEEALEEFPGTVLAVTHDRYFMNRLAQKIWELHQGRITVYLGSFDDYKAKSAQQRAARAAGARADAGAGARAAAGAGADARAGARANAGAGERVDARAGVRADARAGARANAGAEARANARAGTRAAAGAGAASRGRSRSSAAFAQEKLEKRIAEEEARLSGLDQALELAAADELSRLWTEREAVQADLDQLYAEWILLTEE</sequence>
<evidence type="ECO:0000313" key="6">
    <source>
        <dbReference type="Proteomes" id="UP000618579"/>
    </source>
</evidence>
<feature type="domain" description="ABC transporter" evidence="4">
    <location>
        <begin position="334"/>
        <end position="546"/>
    </location>
</feature>
<evidence type="ECO:0000313" key="5">
    <source>
        <dbReference type="EMBL" id="NOV01592.1"/>
    </source>
</evidence>
<keyword evidence="2" id="KW-0067">ATP-binding</keyword>
<organism evidence="5 6">
    <name type="scientific">Paenibacillus planticolens</name>
    <dbReference type="NCBI Taxonomy" id="2654976"/>
    <lineage>
        <taxon>Bacteria</taxon>
        <taxon>Bacillati</taxon>
        <taxon>Bacillota</taxon>
        <taxon>Bacilli</taxon>
        <taxon>Bacillales</taxon>
        <taxon>Paenibacillaceae</taxon>
        <taxon>Paenibacillus</taxon>
    </lineage>
</organism>
<keyword evidence="1" id="KW-0547">Nucleotide-binding</keyword>
<dbReference type="InterPro" id="IPR027417">
    <property type="entry name" value="P-loop_NTPase"/>
</dbReference>
<evidence type="ECO:0000256" key="1">
    <source>
        <dbReference type="ARBA" id="ARBA00022741"/>
    </source>
</evidence>
<dbReference type="InterPro" id="IPR003439">
    <property type="entry name" value="ABC_transporter-like_ATP-bd"/>
</dbReference>
<gene>
    <name evidence="5" type="primary">abc-f</name>
    <name evidence="5" type="ORF">GC097_16370</name>
</gene>
<dbReference type="RefSeq" id="WP_171684419.1">
    <property type="nucleotide sequence ID" value="NZ_WHNZ01000039.1"/>
</dbReference>
<evidence type="ECO:0000259" key="4">
    <source>
        <dbReference type="PROSITE" id="PS50893"/>
    </source>
</evidence>